<dbReference type="InterPro" id="IPR013785">
    <property type="entry name" value="Aldolase_TIM"/>
</dbReference>
<sequence length="337" mass="39643">MSALNKEKLKEKFNEHPVLWPALKKGQEVQSRLKYRYFYKWPGHSKRASIREINLEFASACNLRCKFCALDHNKPKQNMSLLVLRRFLDQWLVDFRFHHVEKINLYNGGETLLHPKRIEMLRIIKEYRQIALKHDLKFPKISMLTNGMLLRPTLADTILNEELVDEIGFSLDGGTPEEFEDLRVNAKWAPFYKNVGHLATRIREEKLPVRLYGITIVPEPKPLTKAWMHPEFQQLSMLFDHHELRRLHDWGGEIELDDKPKAQKSRGCDLLLRQLVLLPNGDVTVCCNDLNSKGVVGNLWEKSLWEIYNSAERRKYLEFIDSGRKDELELCKDCMSF</sequence>
<accession>A0A6N6RCM9</accession>
<dbReference type="CDD" id="cd21109">
    <property type="entry name" value="SPASM"/>
    <property type="match status" value="1"/>
</dbReference>
<evidence type="ECO:0000256" key="2">
    <source>
        <dbReference type="ARBA" id="ARBA00022691"/>
    </source>
</evidence>
<dbReference type="InterPro" id="IPR058240">
    <property type="entry name" value="rSAM_sf"/>
</dbReference>
<dbReference type="PROSITE" id="PS51918">
    <property type="entry name" value="RADICAL_SAM"/>
    <property type="match status" value="1"/>
</dbReference>
<keyword evidence="8" id="KW-1185">Reference proteome</keyword>
<dbReference type="EMBL" id="WBVO01000016">
    <property type="protein sequence ID" value="KAB2805345.1"/>
    <property type="molecule type" value="Genomic_DNA"/>
</dbReference>
<dbReference type="SUPFAM" id="SSF102114">
    <property type="entry name" value="Radical SAM enzymes"/>
    <property type="match status" value="1"/>
</dbReference>
<name>A0A6N6RCM9_9FLAO</name>
<dbReference type="PANTHER" id="PTHR11228:SF27">
    <property type="entry name" value="GLYCYL-RADICAL ENZYME ACTIVATING ENZYME MJ1227-RELATED"/>
    <property type="match status" value="1"/>
</dbReference>
<dbReference type="InterPro" id="IPR050377">
    <property type="entry name" value="Radical_SAM_PqqE_MftC-like"/>
</dbReference>
<dbReference type="Gene3D" id="3.20.20.70">
    <property type="entry name" value="Aldolase class I"/>
    <property type="match status" value="1"/>
</dbReference>
<dbReference type="Pfam" id="PF13186">
    <property type="entry name" value="SPASM"/>
    <property type="match status" value="1"/>
</dbReference>
<evidence type="ECO:0000256" key="4">
    <source>
        <dbReference type="ARBA" id="ARBA00023004"/>
    </source>
</evidence>
<evidence type="ECO:0000259" key="6">
    <source>
        <dbReference type="PROSITE" id="PS51918"/>
    </source>
</evidence>
<dbReference type="GO" id="GO:0046872">
    <property type="term" value="F:metal ion binding"/>
    <property type="evidence" value="ECO:0007669"/>
    <property type="project" value="UniProtKB-KW"/>
</dbReference>
<dbReference type="OrthoDB" id="9805809at2"/>
<dbReference type="AlphaFoldDB" id="A0A6N6RCM9"/>
<dbReference type="GO" id="GO:0051536">
    <property type="term" value="F:iron-sulfur cluster binding"/>
    <property type="evidence" value="ECO:0007669"/>
    <property type="project" value="UniProtKB-KW"/>
</dbReference>
<reference evidence="7 8" key="1">
    <citation type="submission" date="2019-09" db="EMBL/GenBank/DDBJ databases">
        <title>Genomes of family Cryomorphaceae.</title>
        <authorList>
            <person name="Bowman J.P."/>
        </authorList>
    </citation>
    <scope>NUCLEOTIDE SEQUENCE [LARGE SCALE GENOMIC DNA]</scope>
    <source>
        <strain evidence="7 8">LMG 25704</strain>
    </source>
</reference>
<keyword evidence="5" id="KW-0411">Iron-sulfur</keyword>
<dbReference type="Proteomes" id="UP000468650">
    <property type="component" value="Unassembled WGS sequence"/>
</dbReference>
<keyword evidence="4" id="KW-0408">Iron</keyword>
<comment type="cofactor">
    <cofactor evidence="1">
        <name>[4Fe-4S] cluster</name>
        <dbReference type="ChEBI" id="CHEBI:49883"/>
    </cofactor>
</comment>
<feature type="domain" description="Radical SAM core" evidence="6">
    <location>
        <begin position="47"/>
        <end position="282"/>
    </location>
</feature>
<gene>
    <name evidence="7" type="ORF">F8C67_13935</name>
</gene>
<dbReference type="InterPro" id="IPR007197">
    <property type="entry name" value="rSAM"/>
</dbReference>
<keyword evidence="3" id="KW-0479">Metal-binding</keyword>
<dbReference type="SFLD" id="SFLDS00029">
    <property type="entry name" value="Radical_SAM"/>
    <property type="match status" value="1"/>
</dbReference>
<organism evidence="7 8">
    <name type="scientific">Phaeocystidibacter luteus</name>
    <dbReference type="NCBI Taxonomy" id="911197"/>
    <lineage>
        <taxon>Bacteria</taxon>
        <taxon>Pseudomonadati</taxon>
        <taxon>Bacteroidota</taxon>
        <taxon>Flavobacteriia</taxon>
        <taxon>Flavobacteriales</taxon>
        <taxon>Phaeocystidibacteraceae</taxon>
        <taxon>Phaeocystidibacter</taxon>
    </lineage>
</organism>
<dbReference type="InterPro" id="IPR023885">
    <property type="entry name" value="4Fe4S-binding_SPASM_dom"/>
</dbReference>
<evidence type="ECO:0000313" key="8">
    <source>
        <dbReference type="Proteomes" id="UP000468650"/>
    </source>
</evidence>
<dbReference type="RefSeq" id="WP_151668482.1">
    <property type="nucleotide sequence ID" value="NZ_WBVO01000016.1"/>
</dbReference>
<comment type="caution">
    <text evidence="7">The sequence shown here is derived from an EMBL/GenBank/DDBJ whole genome shotgun (WGS) entry which is preliminary data.</text>
</comment>
<keyword evidence="2" id="KW-0949">S-adenosyl-L-methionine</keyword>
<evidence type="ECO:0000313" key="7">
    <source>
        <dbReference type="EMBL" id="KAB2805345.1"/>
    </source>
</evidence>
<evidence type="ECO:0000256" key="5">
    <source>
        <dbReference type="ARBA" id="ARBA00023014"/>
    </source>
</evidence>
<dbReference type="Pfam" id="PF04055">
    <property type="entry name" value="Radical_SAM"/>
    <property type="match status" value="1"/>
</dbReference>
<evidence type="ECO:0000256" key="1">
    <source>
        <dbReference type="ARBA" id="ARBA00001966"/>
    </source>
</evidence>
<evidence type="ECO:0000256" key="3">
    <source>
        <dbReference type="ARBA" id="ARBA00022723"/>
    </source>
</evidence>
<dbReference type="PANTHER" id="PTHR11228">
    <property type="entry name" value="RADICAL SAM DOMAIN PROTEIN"/>
    <property type="match status" value="1"/>
</dbReference>
<protein>
    <submittedName>
        <fullName evidence="7">Radical SAM protein</fullName>
    </submittedName>
</protein>
<dbReference type="GO" id="GO:0003824">
    <property type="term" value="F:catalytic activity"/>
    <property type="evidence" value="ECO:0007669"/>
    <property type="project" value="InterPro"/>
</dbReference>
<proteinExistence type="predicted"/>
<dbReference type="SFLD" id="SFLDG01067">
    <property type="entry name" value="SPASM/twitch_domain_containing"/>
    <property type="match status" value="1"/>
</dbReference>
<dbReference type="CDD" id="cd01335">
    <property type="entry name" value="Radical_SAM"/>
    <property type="match status" value="1"/>
</dbReference>